<reference evidence="1" key="2">
    <citation type="journal article" date="2015" name="Fish Shellfish Immunol.">
        <title>Early steps in the European eel (Anguilla anguilla)-Vibrio vulnificus interaction in the gills: Role of the RtxA13 toxin.</title>
        <authorList>
            <person name="Callol A."/>
            <person name="Pajuelo D."/>
            <person name="Ebbesson L."/>
            <person name="Teles M."/>
            <person name="MacKenzie S."/>
            <person name="Amaro C."/>
        </authorList>
    </citation>
    <scope>NUCLEOTIDE SEQUENCE</scope>
</reference>
<evidence type="ECO:0000313" key="1">
    <source>
        <dbReference type="EMBL" id="JAH86371.1"/>
    </source>
</evidence>
<name>A0A0E9W7V1_ANGAN</name>
<proteinExistence type="predicted"/>
<organism evidence="1">
    <name type="scientific">Anguilla anguilla</name>
    <name type="common">European freshwater eel</name>
    <name type="synonym">Muraena anguilla</name>
    <dbReference type="NCBI Taxonomy" id="7936"/>
    <lineage>
        <taxon>Eukaryota</taxon>
        <taxon>Metazoa</taxon>
        <taxon>Chordata</taxon>
        <taxon>Craniata</taxon>
        <taxon>Vertebrata</taxon>
        <taxon>Euteleostomi</taxon>
        <taxon>Actinopterygii</taxon>
        <taxon>Neopterygii</taxon>
        <taxon>Teleostei</taxon>
        <taxon>Anguilliformes</taxon>
        <taxon>Anguillidae</taxon>
        <taxon>Anguilla</taxon>
    </lineage>
</organism>
<protein>
    <submittedName>
        <fullName evidence="1">Uncharacterized protein</fullName>
    </submittedName>
</protein>
<reference evidence="1" key="1">
    <citation type="submission" date="2014-11" db="EMBL/GenBank/DDBJ databases">
        <authorList>
            <person name="Amaro Gonzalez C."/>
        </authorList>
    </citation>
    <scope>NUCLEOTIDE SEQUENCE</scope>
</reference>
<dbReference type="AlphaFoldDB" id="A0A0E9W7V1"/>
<dbReference type="EMBL" id="GBXM01022206">
    <property type="protein sequence ID" value="JAH86371.1"/>
    <property type="molecule type" value="Transcribed_RNA"/>
</dbReference>
<accession>A0A0E9W7V1</accession>
<sequence>MYPKCVCVCVCVCMHKFLCGVCLTSSSIKNLLHNCFSFCAMVSIFTFRITKTYE</sequence>